<evidence type="ECO:0000259" key="2">
    <source>
        <dbReference type="Pfam" id="PF13355"/>
    </source>
</evidence>
<protein>
    <submittedName>
        <fullName evidence="5 6">Uncharacterized protein</fullName>
    </submittedName>
</protein>
<dbReference type="EMBL" id="ABEU02000022">
    <property type="protein sequence ID" value="PNR30758.1"/>
    <property type="molecule type" value="Genomic_DNA"/>
</dbReference>
<reference evidence="5 7" key="2">
    <citation type="journal article" date="2018" name="Plant J.">
        <title>The Physcomitrella patens chromosome-scale assembly reveals moss genome structure and evolution.</title>
        <authorList>
            <person name="Lang D."/>
            <person name="Ullrich K.K."/>
            <person name="Murat F."/>
            <person name="Fuchs J."/>
            <person name="Jenkins J."/>
            <person name="Haas F.B."/>
            <person name="Piednoel M."/>
            <person name="Gundlach H."/>
            <person name="Van Bel M."/>
            <person name="Meyberg R."/>
            <person name="Vives C."/>
            <person name="Morata J."/>
            <person name="Symeonidi A."/>
            <person name="Hiss M."/>
            <person name="Muchero W."/>
            <person name="Kamisugi Y."/>
            <person name="Saleh O."/>
            <person name="Blanc G."/>
            <person name="Decker E.L."/>
            <person name="van Gessel N."/>
            <person name="Grimwood J."/>
            <person name="Hayes R.D."/>
            <person name="Graham S.W."/>
            <person name="Gunter L.E."/>
            <person name="McDaniel S.F."/>
            <person name="Hoernstein S.N.W."/>
            <person name="Larsson A."/>
            <person name="Li F.W."/>
            <person name="Perroud P.F."/>
            <person name="Phillips J."/>
            <person name="Ranjan P."/>
            <person name="Rokshar D.S."/>
            <person name="Rothfels C.J."/>
            <person name="Schneider L."/>
            <person name="Shu S."/>
            <person name="Stevenson D.W."/>
            <person name="Thummler F."/>
            <person name="Tillich M."/>
            <person name="Villarreal Aguilar J.C."/>
            <person name="Widiez T."/>
            <person name="Wong G.K."/>
            <person name="Wymore A."/>
            <person name="Zhang Y."/>
            <person name="Zimmer A.D."/>
            <person name="Quatrano R.S."/>
            <person name="Mayer K.F.X."/>
            <person name="Goodstein D."/>
            <person name="Casacuberta J.M."/>
            <person name="Vandepoele K."/>
            <person name="Reski R."/>
            <person name="Cuming A.C."/>
            <person name="Tuskan G.A."/>
            <person name="Maumus F."/>
            <person name="Salse J."/>
            <person name="Schmutz J."/>
            <person name="Rensing S.A."/>
        </authorList>
    </citation>
    <scope>NUCLEOTIDE SEQUENCE [LARGE SCALE GENOMIC DNA]</scope>
    <source>
        <strain evidence="6 7">cv. Gransden 2004</strain>
    </source>
</reference>
<dbReference type="OMA" id="CMLTERW"/>
<dbReference type="Proteomes" id="UP000006727">
    <property type="component" value="Chromosome 22"/>
</dbReference>
<feature type="domain" description="Plastid division protein CDP1-like IMS" evidence="2">
    <location>
        <begin position="702"/>
        <end position="816"/>
    </location>
</feature>
<reference evidence="6" key="3">
    <citation type="submission" date="2020-12" db="UniProtKB">
        <authorList>
            <consortium name="EnsemblPlants"/>
        </authorList>
    </citation>
    <scope>IDENTIFICATION</scope>
</reference>
<sequence>MVVLECGALLGVRLLCQGGAAVPRLGAGGVSRDEFAQLGGVRMAPGKCWSNSGKRSGVCVVGSGRSRGRENEIAKRGASFCVRVAASAYPPIAQTEKTFRLPIDYYQILGAEPQYLADAVMRAFESRVNNPPREGFSQQALLARLEILRGARDSLVDPEIRAEYNQGLAEDEADTLILDVPWTKVGGALCLLHEVREVEVVLQAGQALLAQQEDLPTTLHRDVVFAMALSYMELSREAMAEVPPAVVKSCSLLESALKVLREVSGRVLVPDLQEQIEATLDELAPRCILELLALPLDKEHEPQREQGFQGLRTLLWAVDGDGGSSPLAGSTREQLMKEAFSFMTAAEQVVFFSTTPSNVPADSSEVYVAALAHVAEGFASKEPRLIQKADALFRQLQQNNGSLTNSEPSDSQFEFAFERGICALLLGEVADCRTWLGLEDENSPFRDPSIVNYVYAFSEEGEDADSLPGLCKLLEGWLMEMVFPRFRDTESLHVKLNDYFDDPSVLSYLEGLEKGTGSHMAAAAAIVKIGAGAGAALKATLKKVFPICGNNESFITSAFLEYPVELPTRDFQQFVAHRGTDGDPSFNGYAVDFEGENWEGSENELEDGIPSKAKNSVDDGSVRRSFGPIQIACSGLVFGALVMAGLRFLPLHSRVARLLESFASVGHSAQVPKPSTPVISTTGVRKKEAVEVEVPKMDARLAERMVRKWQAAKARALGPTHDMAALPEVLEGEMLNSWTDRASDVMRNGWSWEYALLNLTIDILTVSDDGRRATAEATLQEAAHLVDINNPEHNDSYRDTYTARYDLRHGLNGWRIYGGAVLRT</sequence>
<keyword evidence="7" id="KW-1185">Reference proteome</keyword>
<feature type="signal peptide" evidence="1">
    <location>
        <begin position="1"/>
        <end position="21"/>
    </location>
</feature>
<dbReference type="Pfam" id="PF23468">
    <property type="entry name" value="ARC6"/>
    <property type="match status" value="1"/>
</dbReference>
<feature type="chain" id="PRO_5043157971" evidence="1">
    <location>
        <begin position="22"/>
        <end position="824"/>
    </location>
</feature>
<evidence type="ECO:0000313" key="5">
    <source>
        <dbReference type="EMBL" id="PNR30758.1"/>
    </source>
</evidence>
<evidence type="ECO:0000313" key="7">
    <source>
        <dbReference type="Proteomes" id="UP000006727"/>
    </source>
</evidence>
<dbReference type="OrthoDB" id="512200at2759"/>
<dbReference type="Gramene" id="Pp3c22_12970V3.4">
    <property type="protein sequence ID" value="Pp3c22_12970V3.4"/>
    <property type="gene ID" value="Pp3c22_12970"/>
</dbReference>
<proteinExistence type="predicted"/>
<evidence type="ECO:0000256" key="1">
    <source>
        <dbReference type="SAM" id="SignalP"/>
    </source>
</evidence>
<reference evidence="5 7" key="1">
    <citation type="journal article" date="2008" name="Science">
        <title>The Physcomitrella genome reveals evolutionary insights into the conquest of land by plants.</title>
        <authorList>
            <person name="Rensing S."/>
            <person name="Lang D."/>
            <person name="Zimmer A."/>
            <person name="Terry A."/>
            <person name="Salamov A."/>
            <person name="Shapiro H."/>
            <person name="Nishiyama T."/>
            <person name="Perroud P.-F."/>
            <person name="Lindquist E."/>
            <person name="Kamisugi Y."/>
            <person name="Tanahashi T."/>
            <person name="Sakakibara K."/>
            <person name="Fujita T."/>
            <person name="Oishi K."/>
            <person name="Shin-I T."/>
            <person name="Kuroki Y."/>
            <person name="Toyoda A."/>
            <person name="Suzuki Y."/>
            <person name="Hashimoto A."/>
            <person name="Yamaguchi K."/>
            <person name="Sugano A."/>
            <person name="Kohara Y."/>
            <person name="Fujiyama A."/>
            <person name="Anterola A."/>
            <person name="Aoki S."/>
            <person name="Ashton N."/>
            <person name="Barbazuk W.B."/>
            <person name="Barker E."/>
            <person name="Bennetzen J."/>
            <person name="Bezanilla M."/>
            <person name="Blankenship R."/>
            <person name="Cho S.H."/>
            <person name="Dutcher S."/>
            <person name="Estelle M."/>
            <person name="Fawcett J.A."/>
            <person name="Gundlach H."/>
            <person name="Hanada K."/>
            <person name="Heyl A."/>
            <person name="Hicks K.A."/>
            <person name="Hugh J."/>
            <person name="Lohr M."/>
            <person name="Mayer K."/>
            <person name="Melkozernov A."/>
            <person name="Murata T."/>
            <person name="Nelson D."/>
            <person name="Pils B."/>
            <person name="Prigge M."/>
            <person name="Reiss B."/>
            <person name="Renner T."/>
            <person name="Rombauts S."/>
            <person name="Rushton P."/>
            <person name="Sanderfoot A."/>
            <person name="Schween G."/>
            <person name="Shiu S.-H."/>
            <person name="Stueber K."/>
            <person name="Theodoulou F.L."/>
            <person name="Tu H."/>
            <person name="Van de Peer Y."/>
            <person name="Verrier P.J."/>
            <person name="Waters E."/>
            <person name="Wood A."/>
            <person name="Yang L."/>
            <person name="Cove D."/>
            <person name="Cuming A."/>
            <person name="Hasebe M."/>
            <person name="Lucas S."/>
            <person name="Mishler D.B."/>
            <person name="Reski R."/>
            <person name="Grigoriev I."/>
            <person name="Quatrano R.S."/>
            <person name="Boore J.L."/>
        </authorList>
    </citation>
    <scope>NUCLEOTIDE SEQUENCE [LARGE SCALE GENOMIC DNA]</scope>
    <source>
        <strain evidence="6 7">cv. Gransden 2004</strain>
    </source>
</reference>
<keyword evidence="1" id="KW-0732">Signal</keyword>
<name>A0A2K1INB9_PHYPA</name>
<dbReference type="Pfam" id="PF13355">
    <property type="entry name" value="ARC6-like_IMS"/>
    <property type="match status" value="1"/>
</dbReference>
<dbReference type="KEGG" id="ppp:112275319"/>
<accession>A0A2K1INB9</accession>
<evidence type="ECO:0000313" key="6">
    <source>
        <dbReference type="EnsemblPlants" id="Pp3c22_12970V3.1"/>
    </source>
</evidence>
<dbReference type="AlphaFoldDB" id="A0A2K1INB9"/>
<dbReference type="Gramene" id="Pp3c22_12970V3.1">
    <property type="protein sequence ID" value="Pp3c22_12970V3.1"/>
    <property type="gene ID" value="Pp3c22_12970"/>
</dbReference>
<feature type="domain" description="Plastid division protein CDP1-like 2nd alpha solenoid" evidence="3">
    <location>
        <begin position="343"/>
        <end position="531"/>
    </location>
</feature>
<dbReference type="FunCoup" id="A0A2K1INB9">
    <property type="interactions" value="1714"/>
</dbReference>
<dbReference type="Pfam" id="PF25515">
    <property type="entry name" value="Arm_PDR"/>
    <property type="match status" value="1"/>
</dbReference>
<dbReference type="GO" id="GO:0009706">
    <property type="term" value="C:chloroplast inner membrane"/>
    <property type="evidence" value="ECO:0000318"/>
    <property type="project" value="GO_Central"/>
</dbReference>
<dbReference type="InterPro" id="IPR057137">
    <property type="entry name" value="CDP1-like_a_solenoid_2"/>
</dbReference>
<dbReference type="PANTHER" id="PTHR33925">
    <property type="entry name" value="PLASTID DIVISION PROTEIN CDP1, CHLOROPLASTIC-RELATED"/>
    <property type="match status" value="1"/>
</dbReference>
<dbReference type="GeneID" id="112275319"/>
<dbReference type="InterPro" id="IPR044685">
    <property type="entry name" value="CPD1-like"/>
</dbReference>
<dbReference type="InterPro" id="IPR025344">
    <property type="entry name" value="CDP1-like_IMS"/>
</dbReference>
<feature type="domain" description="Plastid division protein CDP1-like 1st alpha solenoid" evidence="4">
    <location>
        <begin position="179"/>
        <end position="324"/>
    </location>
</feature>
<evidence type="ECO:0000259" key="4">
    <source>
        <dbReference type="Pfam" id="PF25515"/>
    </source>
</evidence>
<dbReference type="RefSeq" id="XP_024361348.1">
    <property type="nucleotide sequence ID" value="XM_024505580.2"/>
</dbReference>
<dbReference type="STRING" id="3218.A0A2K1INB9"/>
<evidence type="ECO:0000259" key="3">
    <source>
        <dbReference type="Pfam" id="PF23468"/>
    </source>
</evidence>
<dbReference type="PANTHER" id="PTHR33925:SF1">
    <property type="entry name" value="PROTEIN ACCUMULATION AND REPLICATION OF CHLOROPLASTS 6, CHLOROPLASTIC"/>
    <property type="match status" value="1"/>
</dbReference>
<organism evidence="5">
    <name type="scientific">Physcomitrium patens</name>
    <name type="common">Spreading-leaved earth moss</name>
    <name type="synonym">Physcomitrella patens</name>
    <dbReference type="NCBI Taxonomy" id="3218"/>
    <lineage>
        <taxon>Eukaryota</taxon>
        <taxon>Viridiplantae</taxon>
        <taxon>Streptophyta</taxon>
        <taxon>Embryophyta</taxon>
        <taxon>Bryophyta</taxon>
        <taxon>Bryophytina</taxon>
        <taxon>Bryopsida</taxon>
        <taxon>Funariidae</taxon>
        <taxon>Funariales</taxon>
        <taxon>Funariaceae</taxon>
        <taxon>Physcomitrium</taxon>
    </lineage>
</organism>
<gene>
    <name evidence="6" type="primary">LOC112275319</name>
    <name evidence="5" type="ORF">PHYPA_027074</name>
</gene>
<dbReference type="GO" id="GO:0010020">
    <property type="term" value="P:chloroplast fission"/>
    <property type="evidence" value="ECO:0000318"/>
    <property type="project" value="GO_Central"/>
</dbReference>
<dbReference type="InterPro" id="IPR058032">
    <property type="entry name" value="CDP1-like_a_solenoid_1"/>
</dbReference>
<dbReference type="EnsemblPlants" id="Pp3c22_12970V3.1">
    <property type="protein sequence ID" value="Pp3c22_12970V3.1"/>
    <property type="gene ID" value="Pp3c22_12970"/>
</dbReference>
<dbReference type="EnsemblPlants" id="Pp3c22_12970V3.4">
    <property type="protein sequence ID" value="Pp3c22_12970V3.4"/>
    <property type="gene ID" value="Pp3c22_12970"/>
</dbReference>
<dbReference type="PaxDb" id="3218-PP1S244_86V6.1"/>